<dbReference type="GO" id="GO:0008081">
    <property type="term" value="F:phosphoric diester hydrolase activity"/>
    <property type="evidence" value="ECO:0007669"/>
    <property type="project" value="InterPro"/>
</dbReference>
<evidence type="ECO:0000313" key="2">
    <source>
        <dbReference type="EMBL" id="SEA77784.1"/>
    </source>
</evidence>
<organism evidence="2 3">
    <name type="scientific">Bowdeniella nasicola</name>
    <dbReference type="NCBI Taxonomy" id="208480"/>
    <lineage>
        <taxon>Bacteria</taxon>
        <taxon>Bacillati</taxon>
        <taxon>Actinomycetota</taxon>
        <taxon>Actinomycetes</taxon>
        <taxon>Actinomycetales</taxon>
        <taxon>Actinomycetaceae</taxon>
        <taxon>Bowdeniella</taxon>
    </lineage>
</organism>
<dbReference type="PANTHER" id="PTHR46211:SF1">
    <property type="entry name" value="GLYCEROPHOSPHODIESTER PHOSPHODIESTERASE, CYTOPLASMIC"/>
    <property type="match status" value="1"/>
</dbReference>
<dbReference type="GO" id="GO:0006629">
    <property type="term" value="P:lipid metabolic process"/>
    <property type="evidence" value="ECO:0007669"/>
    <property type="project" value="InterPro"/>
</dbReference>
<dbReference type="InterPro" id="IPR017946">
    <property type="entry name" value="PLC-like_Pdiesterase_TIM-brl"/>
</dbReference>
<gene>
    <name evidence="2" type="ORF">SAMN02910418_02390</name>
</gene>
<feature type="domain" description="GP-PDE" evidence="1">
    <location>
        <begin position="1"/>
        <end position="223"/>
    </location>
</feature>
<dbReference type="EMBL" id="FNQV01000022">
    <property type="protein sequence ID" value="SEA77784.1"/>
    <property type="molecule type" value="Genomic_DNA"/>
</dbReference>
<sequence>MQVISHRGYHARHTENTLPAIRAAMELGVAGVEVDIQLAGDGSIAVIHDATTARLWADPRPISAHSAESLAALGTGEDRIPTLDEVLQLSADYNIPIILDQKSPEVALAALGLLKIKGLEGRVAFCGELPGLIEVRQHSARTEIYLNDEGLFTPDIRILANLKPSAINPQFFGVSLGLVTSAHAFGLDVSCWTPNSEPELRAMAALGVDKVMTDNVELALELVQ</sequence>
<dbReference type="CDD" id="cd08556">
    <property type="entry name" value="GDPD"/>
    <property type="match status" value="1"/>
</dbReference>
<dbReference type="RefSeq" id="WP_092566163.1">
    <property type="nucleotide sequence ID" value="NZ_FNQV01000022.1"/>
</dbReference>
<dbReference type="SUPFAM" id="SSF51695">
    <property type="entry name" value="PLC-like phosphodiesterases"/>
    <property type="match status" value="1"/>
</dbReference>
<evidence type="ECO:0000259" key="1">
    <source>
        <dbReference type="PROSITE" id="PS51704"/>
    </source>
</evidence>
<protein>
    <submittedName>
        <fullName evidence="2">Glycerophosphoryl diester phosphodiesterase</fullName>
    </submittedName>
</protein>
<reference evidence="3" key="1">
    <citation type="submission" date="2016-10" db="EMBL/GenBank/DDBJ databases">
        <authorList>
            <person name="Varghese N."/>
            <person name="Submissions S."/>
        </authorList>
    </citation>
    <scope>NUCLEOTIDE SEQUENCE [LARGE SCALE GENOMIC DNA]</scope>
    <source>
        <strain evidence="3">KPR-1</strain>
    </source>
</reference>
<dbReference type="Proteomes" id="UP000199288">
    <property type="component" value="Unassembled WGS sequence"/>
</dbReference>
<dbReference type="AlphaFoldDB" id="A0A1H4DYB5"/>
<dbReference type="OrthoDB" id="9758957at2"/>
<keyword evidence="3" id="KW-1185">Reference proteome</keyword>
<dbReference type="Gene3D" id="3.20.20.190">
    <property type="entry name" value="Phosphatidylinositol (PI) phosphodiesterase"/>
    <property type="match status" value="1"/>
</dbReference>
<dbReference type="PROSITE" id="PS51704">
    <property type="entry name" value="GP_PDE"/>
    <property type="match status" value="1"/>
</dbReference>
<dbReference type="Pfam" id="PF03009">
    <property type="entry name" value="GDPD"/>
    <property type="match status" value="1"/>
</dbReference>
<dbReference type="InterPro" id="IPR030395">
    <property type="entry name" value="GP_PDE_dom"/>
</dbReference>
<proteinExistence type="predicted"/>
<dbReference type="PANTHER" id="PTHR46211">
    <property type="entry name" value="GLYCEROPHOSPHORYL DIESTER PHOSPHODIESTERASE"/>
    <property type="match status" value="1"/>
</dbReference>
<evidence type="ECO:0000313" key="3">
    <source>
        <dbReference type="Proteomes" id="UP000199288"/>
    </source>
</evidence>
<accession>A0A1H4DYB5</accession>
<name>A0A1H4DYB5_9ACTO</name>